<gene>
    <name evidence="1" type="ORF">BU25DRAFT_453733</name>
</gene>
<proteinExistence type="predicted"/>
<comment type="caution">
    <text evidence="1">The sequence shown here is derived from an EMBL/GenBank/DDBJ whole genome shotgun (WGS) entry which is preliminary data.</text>
</comment>
<accession>A0ACB6SEX3</accession>
<reference evidence="1" key="1">
    <citation type="journal article" date="2020" name="Stud. Mycol.">
        <title>101 Dothideomycetes genomes: a test case for predicting lifestyles and emergence of pathogens.</title>
        <authorList>
            <person name="Haridas S."/>
            <person name="Albert R."/>
            <person name="Binder M."/>
            <person name="Bloem J."/>
            <person name="Labutti K."/>
            <person name="Salamov A."/>
            <person name="Andreopoulos B."/>
            <person name="Baker S."/>
            <person name="Barry K."/>
            <person name="Bills G."/>
            <person name="Bluhm B."/>
            <person name="Cannon C."/>
            <person name="Castanera R."/>
            <person name="Culley D."/>
            <person name="Daum C."/>
            <person name="Ezra D."/>
            <person name="Gonzalez J."/>
            <person name="Henrissat B."/>
            <person name="Kuo A."/>
            <person name="Liang C."/>
            <person name="Lipzen A."/>
            <person name="Lutzoni F."/>
            <person name="Magnuson J."/>
            <person name="Mondo S."/>
            <person name="Nolan M."/>
            <person name="Ohm R."/>
            <person name="Pangilinan J."/>
            <person name="Park H.-J."/>
            <person name="Ramirez L."/>
            <person name="Alfaro M."/>
            <person name="Sun H."/>
            <person name="Tritt A."/>
            <person name="Yoshinaga Y."/>
            <person name="Zwiers L.-H."/>
            <person name="Turgeon B."/>
            <person name="Goodwin S."/>
            <person name="Spatafora J."/>
            <person name="Crous P."/>
            <person name="Grigoriev I."/>
        </authorList>
    </citation>
    <scope>NUCLEOTIDE SEQUENCE</scope>
    <source>
        <strain evidence="1">CBS 525.71</strain>
    </source>
</reference>
<evidence type="ECO:0000313" key="2">
    <source>
        <dbReference type="Proteomes" id="UP000799754"/>
    </source>
</evidence>
<keyword evidence="2" id="KW-1185">Reference proteome</keyword>
<protein>
    <submittedName>
        <fullName evidence="1">Uncharacterized protein</fullName>
    </submittedName>
</protein>
<dbReference type="Proteomes" id="UP000799754">
    <property type="component" value="Unassembled WGS sequence"/>
</dbReference>
<dbReference type="EMBL" id="MU006702">
    <property type="protein sequence ID" value="KAF2632518.1"/>
    <property type="molecule type" value="Genomic_DNA"/>
</dbReference>
<name>A0ACB6SEX3_9PLEO</name>
<evidence type="ECO:0000313" key="1">
    <source>
        <dbReference type="EMBL" id="KAF2632518.1"/>
    </source>
</evidence>
<organism evidence="1 2">
    <name type="scientific">Macroventuria anomochaeta</name>
    <dbReference type="NCBI Taxonomy" id="301207"/>
    <lineage>
        <taxon>Eukaryota</taxon>
        <taxon>Fungi</taxon>
        <taxon>Dikarya</taxon>
        <taxon>Ascomycota</taxon>
        <taxon>Pezizomycotina</taxon>
        <taxon>Dothideomycetes</taxon>
        <taxon>Pleosporomycetidae</taxon>
        <taxon>Pleosporales</taxon>
        <taxon>Pleosporineae</taxon>
        <taxon>Didymellaceae</taxon>
        <taxon>Macroventuria</taxon>
    </lineage>
</organism>
<sequence length="445" mass="50691">MKSGLEEPGEGSNNGPATAYRRADDTQPQRQNPALSHRRIDFAVHIKDVYRRVQQDVAKEQLSQTYRLKHKHGHRQYKCEADGCESVFERQDARLKHYRRRHPQLTPDPVVLRKVLTLGGTGTDKDQDGLDVDRNLEVEPTVPLARFDIWDAEQPVSSDLVMEHHDHPENHVNISAWATGITQDGLDDDAQSNRQYRNWSANWSGYGSEHGSAASQVKSIFSEAFLISTATGLSAGSGYTLDQIAMATRELLPIFLENEGLVALYQNAVEHPDIGSERLARNVRRLLKTFARKLYSEANDQPEKVASRLVSIKASYIAQSVIEAFEAKTWQPQRLRTEEQDSSDEEDEGASARKQHRQSFWHRPRTTLVDLLAALGYLEPPLNPGWIRLRWHRRCGESFWSDVMEYREGGSNRAIERMEQATGTRVAVTFHNNGSTNQNWRFKIP</sequence>